<dbReference type="AlphaFoldDB" id="A0A7K1T8Q0"/>
<accession>A0A7K1T8Q0</accession>
<sequence length="200" mass="21930">MDPVSIPKEVVVWKFGGKTGNLTAQHRYSTDNAGNGLNMFCKTNNGYLTYHKTDIGINLGYITSPKEHKIHFALPDGKDREILTGEKVALGIGGGDAFLRYAHRTSGINLEWASSPSFEWQIYGPTSEKGKKIPLDSFVAVLNERVEPAADFLVYLDRPIGADVGWTTSPNWKDKITGWITNEAFSALIGVLMGKAKTPA</sequence>
<dbReference type="Proteomes" id="UP000441336">
    <property type="component" value="Unassembled WGS sequence"/>
</dbReference>
<evidence type="ECO:0000313" key="1">
    <source>
        <dbReference type="EMBL" id="MVN74763.1"/>
    </source>
</evidence>
<evidence type="ECO:0000313" key="2">
    <source>
        <dbReference type="Proteomes" id="UP000441336"/>
    </source>
</evidence>
<name>A0A7K1T8Q0_9BACT</name>
<gene>
    <name evidence="1" type="ORF">GO988_00320</name>
</gene>
<comment type="caution">
    <text evidence="1">The sequence shown here is derived from an EMBL/GenBank/DDBJ whole genome shotgun (WGS) entry which is preliminary data.</text>
</comment>
<dbReference type="RefSeq" id="WP_157561549.1">
    <property type="nucleotide sequence ID" value="NZ_WQKZ01000001.1"/>
</dbReference>
<protein>
    <submittedName>
        <fullName evidence="1">Uncharacterized protein</fullName>
    </submittedName>
</protein>
<organism evidence="1 2">
    <name type="scientific">Hymenobacter ginkgonis</name>
    <dbReference type="NCBI Taxonomy" id="2682976"/>
    <lineage>
        <taxon>Bacteria</taxon>
        <taxon>Pseudomonadati</taxon>
        <taxon>Bacteroidota</taxon>
        <taxon>Cytophagia</taxon>
        <taxon>Cytophagales</taxon>
        <taxon>Hymenobacteraceae</taxon>
        <taxon>Hymenobacter</taxon>
    </lineage>
</organism>
<proteinExistence type="predicted"/>
<reference evidence="1 2" key="1">
    <citation type="submission" date="2019-12" db="EMBL/GenBank/DDBJ databases">
        <title>Hymenobacter sp. HMF4947 Genome sequencing and assembly.</title>
        <authorList>
            <person name="Kang H."/>
            <person name="Cha I."/>
            <person name="Kim H."/>
            <person name="Joh K."/>
        </authorList>
    </citation>
    <scope>NUCLEOTIDE SEQUENCE [LARGE SCALE GENOMIC DNA]</scope>
    <source>
        <strain evidence="1 2">HMF4947</strain>
    </source>
</reference>
<dbReference type="EMBL" id="WQKZ01000001">
    <property type="protein sequence ID" value="MVN74763.1"/>
    <property type="molecule type" value="Genomic_DNA"/>
</dbReference>
<keyword evidence="2" id="KW-1185">Reference proteome</keyword>